<dbReference type="EMBL" id="JBHUEM010000003">
    <property type="protein sequence ID" value="MFD1735661.1"/>
    <property type="molecule type" value="Genomic_DNA"/>
</dbReference>
<feature type="transmembrane region" description="Helical" evidence="1">
    <location>
        <begin position="32"/>
        <end position="51"/>
    </location>
</feature>
<evidence type="ECO:0000313" key="3">
    <source>
        <dbReference type="Proteomes" id="UP001597214"/>
    </source>
</evidence>
<sequence length="59" mass="6336">MQRQNVIFLILAITTAIFMMLIGVAIGEGSILGIIGSIIGVILIMGIGFAYKGKLRKKE</sequence>
<dbReference type="Pfam" id="PF17259">
    <property type="entry name" value="DUF5325"/>
    <property type="match status" value="1"/>
</dbReference>
<reference evidence="3" key="1">
    <citation type="journal article" date="2019" name="Int. J. Syst. Evol. Microbiol.">
        <title>The Global Catalogue of Microorganisms (GCM) 10K type strain sequencing project: providing services to taxonomists for standard genome sequencing and annotation.</title>
        <authorList>
            <consortium name="The Broad Institute Genomics Platform"/>
            <consortium name="The Broad Institute Genome Sequencing Center for Infectious Disease"/>
            <person name="Wu L."/>
            <person name="Ma J."/>
        </authorList>
    </citation>
    <scope>NUCLEOTIDE SEQUENCE [LARGE SCALE GENOMIC DNA]</scope>
    <source>
        <strain evidence="3">CCUG 49339</strain>
    </source>
</reference>
<protein>
    <submittedName>
        <fullName evidence="2">DUF5325 family protein</fullName>
    </submittedName>
</protein>
<dbReference type="Proteomes" id="UP001597214">
    <property type="component" value="Unassembled WGS sequence"/>
</dbReference>
<keyword evidence="1" id="KW-0812">Transmembrane</keyword>
<keyword evidence="1" id="KW-1133">Transmembrane helix</keyword>
<proteinExistence type="predicted"/>
<name>A0ABW4LKM1_9BACI</name>
<keyword evidence="1" id="KW-0472">Membrane</keyword>
<dbReference type="InterPro" id="IPR035211">
    <property type="entry name" value="DUF5325"/>
</dbReference>
<comment type="caution">
    <text evidence="2">The sequence shown here is derived from an EMBL/GenBank/DDBJ whole genome shotgun (WGS) entry which is preliminary data.</text>
</comment>
<evidence type="ECO:0000313" key="2">
    <source>
        <dbReference type="EMBL" id="MFD1735661.1"/>
    </source>
</evidence>
<keyword evidence="3" id="KW-1185">Reference proteome</keyword>
<gene>
    <name evidence="2" type="ORF">ACFSCX_03700</name>
</gene>
<organism evidence="2 3">
    <name type="scientific">Bacillus salitolerans</name>
    <dbReference type="NCBI Taxonomy" id="1437434"/>
    <lineage>
        <taxon>Bacteria</taxon>
        <taxon>Bacillati</taxon>
        <taxon>Bacillota</taxon>
        <taxon>Bacilli</taxon>
        <taxon>Bacillales</taxon>
        <taxon>Bacillaceae</taxon>
        <taxon>Bacillus</taxon>
    </lineage>
</organism>
<accession>A0ABW4LKM1</accession>
<dbReference type="RefSeq" id="WP_377926765.1">
    <property type="nucleotide sequence ID" value="NZ_JBHUEM010000003.1"/>
</dbReference>
<feature type="transmembrane region" description="Helical" evidence="1">
    <location>
        <begin position="7"/>
        <end position="26"/>
    </location>
</feature>
<evidence type="ECO:0000256" key="1">
    <source>
        <dbReference type="SAM" id="Phobius"/>
    </source>
</evidence>